<evidence type="ECO:0000313" key="2">
    <source>
        <dbReference type="EMBL" id="THH38966.1"/>
    </source>
</evidence>
<comment type="caution">
    <text evidence="2">The sequence shown here is derived from an EMBL/GenBank/DDBJ whole genome shotgun (WGS) entry which is preliminary data.</text>
</comment>
<evidence type="ECO:0000313" key="3">
    <source>
        <dbReference type="Proteomes" id="UP000306602"/>
    </source>
</evidence>
<keyword evidence="3" id="KW-1185">Reference proteome</keyword>
<feature type="chain" id="PRO_5020637282" evidence="1">
    <location>
        <begin position="22"/>
        <end position="183"/>
    </location>
</feature>
<sequence>MYRPPLLLALALSLGACDASAPLASRSGAGIEPVPQPAPIGLAQALDSRVSPLFAQCLTFVTKGRSPSSEGFAVAGYNIAHTDRSLQYKQKVQHPDARKPVALVMGVTAEPERACALRVGLPSQQNALGRFALAHTKAAGFDTAGQDMRQDILLTNGSDRLVLKAWTSKTDSFLTLTQAKPAP</sequence>
<proteinExistence type="predicted"/>
<dbReference type="EMBL" id="SRKY01000001">
    <property type="protein sequence ID" value="THH38966.1"/>
    <property type="molecule type" value="Genomic_DNA"/>
</dbReference>
<keyword evidence="1" id="KW-0732">Signal</keyword>
<dbReference type="RefSeq" id="WP_136461885.1">
    <property type="nucleotide sequence ID" value="NZ_SRKY01000001.1"/>
</dbReference>
<reference evidence="2 3" key="1">
    <citation type="submission" date="2019-04" db="EMBL/GenBank/DDBJ databases">
        <title>Shimia ponticola sp. nov., isolated from seawater.</title>
        <authorList>
            <person name="Kim Y.-O."/>
            <person name="Yoon J.-H."/>
        </authorList>
    </citation>
    <scope>NUCLEOTIDE SEQUENCE [LARGE SCALE GENOMIC DNA]</scope>
    <source>
        <strain evidence="2 3">MYP11</strain>
    </source>
</reference>
<name>A0A4S4NH20_9RHOB</name>
<gene>
    <name evidence="2" type="ORF">E4Z66_05255</name>
</gene>
<evidence type="ECO:0000256" key="1">
    <source>
        <dbReference type="SAM" id="SignalP"/>
    </source>
</evidence>
<dbReference type="PROSITE" id="PS51257">
    <property type="entry name" value="PROKAR_LIPOPROTEIN"/>
    <property type="match status" value="1"/>
</dbReference>
<dbReference type="AlphaFoldDB" id="A0A4S4NH20"/>
<protein>
    <submittedName>
        <fullName evidence="2">Uncharacterized protein</fullName>
    </submittedName>
</protein>
<organism evidence="2 3">
    <name type="scientific">Aliishimia ponticola</name>
    <dbReference type="NCBI Taxonomy" id="2499833"/>
    <lineage>
        <taxon>Bacteria</taxon>
        <taxon>Pseudomonadati</taxon>
        <taxon>Pseudomonadota</taxon>
        <taxon>Alphaproteobacteria</taxon>
        <taxon>Rhodobacterales</taxon>
        <taxon>Paracoccaceae</taxon>
        <taxon>Aliishimia</taxon>
    </lineage>
</organism>
<feature type="signal peptide" evidence="1">
    <location>
        <begin position="1"/>
        <end position="21"/>
    </location>
</feature>
<dbReference type="Proteomes" id="UP000306602">
    <property type="component" value="Unassembled WGS sequence"/>
</dbReference>
<accession>A0A4S4NH20</accession>